<gene>
    <name evidence="1" type="ORF">GGX14DRAFT_567793</name>
</gene>
<dbReference type="AlphaFoldDB" id="A0AAD6Y8J4"/>
<dbReference type="Proteomes" id="UP001219525">
    <property type="component" value="Unassembled WGS sequence"/>
</dbReference>
<proteinExistence type="predicted"/>
<keyword evidence="2" id="KW-1185">Reference proteome</keyword>
<sequence length="154" mass="16994">MDKFVTDPSFEAVKTFHTASLQSSQMAIVGRTPECLLDLDLRGHSTVWGVARDSHNSGLKMCFIWEFGAEDTKTAGVYGDDRHHRAYAYQDIKVNQKSNALCLTHLAFDTAFKIGGDWSDSKCGFTIYDTYGNSGKFHAACSSDHDGIDITNAN</sequence>
<accession>A0AAD6Y8J4</accession>
<dbReference type="EMBL" id="JARJCW010000037">
    <property type="protein sequence ID" value="KAJ7207238.1"/>
    <property type="molecule type" value="Genomic_DNA"/>
</dbReference>
<organism evidence="1 2">
    <name type="scientific">Mycena pura</name>
    <dbReference type="NCBI Taxonomy" id="153505"/>
    <lineage>
        <taxon>Eukaryota</taxon>
        <taxon>Fungi</taxon>
        <taxon>Dikarya</taxon>
        <taxon>Basidiomycota</taxon>
        <taxon>Agaricomycotina</taxon>
        <taxon>Agaricomycetes</taxon>
        <taxon>Agaricomycetidae</taxon>
        <taxon>Agaricales</taxon>
        <taxon>Marasmiineae</taxon>
        <taxon>Mycenaceae</taxon>
        <taxon>Mycena</taxon>
    </lineage>
</organism>
<evidence type="ECO:0000313" key="2">
    <source>
        <dbReference type="Proteomes" id="UP001219525"/>
    </source>
</evidence>
<name>A0AAD6Y8J4_9AGAR</name>
<comment type="caution">
    <text evidence="1">The sequence shown here is derived from an EMBL/GenBank/DDBJ whole genome shotgun (WGS) entry which is preliminary data.</text>
</comment>
<evidence type="ECO:0000313" key="1">
    <source>
        <dbReference type="EMBL" id="KAJ7207238.1"/>
    </source>
</evidence>
<reference evidence="1" key="1">
    <citation type="submission" date="2023-03" db="EMBL/GenBank/DDBJ databases">
        <title>Massive genome expansion in bonnet fungi (Mycena s.s.) driven by repeated elements and novel gene families across ecological guilds.</title>
        <authorList>
            <consortium name="Lawrence Berkeley National Laboratory"/>
            <person name="Harder C.B."/>
            <person name="Miyauchi S."/>
            <person name="Viragh M."/>
            <person name="Kuo A."/>
            <person name="Thoen E."/>
            <person name="Andreopoulos B."/>
            <person name="Lu D."/>
            <person name="Skrede I."/>
            <person name="Drula E."/>
            <person name="Henrissat B."/>
            <person name="Morin E."/>
            <person name="Kohler A."/>
            <person name="Barry K."/>
            <person name="LaButti K."/>
            <person name="Morin E."/>
            <person name="Salamov A."/>
            <person name="Lipzen A."/>
            <person name="Mereny Z."/>
            <person name="Hegedus B."/>
            <person name="Baldrian P."/>
            <person name="Stursova M."/>
            <person name="Weitz H."/>
            <person name="Taylor A."/>
            <person name="Grigoriev I.V."/>
            <person name="Nagy L.G."/>
            <person name="Martin F."/>
            <person name="Kauserud H."/>
        </authorList>
    </citation>
    <scope>NUCLEOTIDE SEQUENCE</scope>
    <source>
        <strain evidence="1">9144</strain>
    </source>
</reference>
<protein>
    <submittedName>
        <fullName evidence="1">Uncharacterized protein</fullName>
    </submittedName>
</protein>